<dbReference type="EC" id="2.4.2.10" evidence="4"/>
<comment type="caution">
    <text evidence="5">The sequence shown here is derived from an EMBL/GenBank/DDBJ whole genome shotgun (WGS) entry which is preliminary data.</text>
</comment>
<feature type="binding site" evidence="4">
    <location>
        <position position="104"/>
    </location>
    <ligand>
        <name>5-phospho-alpha-D-ribose 1-diphosphate</name>
        <dbReference type="ChEBI" id="CHEBI:58017"/>
        <note>ligand shared between dimeric partners</note>
    </ligand>
</feature>
<name>A0A2H0LQ73_9BACT</name>
<dbReference type="PANTHER" id="PTHR19278">
    <property type="entry name" value="OROTATE PHOSPHORIBOSYLTRANSFERASE"/>
    <property type="match status" value="1"/>
</dbReference>
<dbReference type="SUPFAM" id="SSF53271">
    <property type="entry name" value="PRTase-like"/>
    <property type="match status" value="1"/>
</dbReference>
<dbReference type="AlphaFoldDB" id="A0A2H0LQ73"/>
<evidence type="ECO:0000256" key="4">
    <source>
        <dbReference type="HAMAP-Rule" id="MF_01208"/>
    </source>
</evidence>
<keyword evidence="4" id="KW-0460">Magnesium</keyword>
<keyword evidence="3 4" id="KW-0665">Pyrimidine biosynthesis</keyword>
<evidence type="ECO:0000313" key="6">
    <source>
        <dbReference type="Proteomes" id="UP000230859"/>
    </source>
</evidence>
<dbReference type="GO" id="GO:0000287">
    <property type="term" value="F:magnesium ion binding"/>
    <property type="evidence" value="ECO:0007669"/>
    <property type="project" value="UniProtKB-UniRule"/>
</dbReference>
<dbReference type="GO" id="GO:0004588">
    <property type="term" value="F:orotate phosphoribosyltransferase activity"/>
    <property type="evidence" value="ECO:0007669"/>
    <property type="project" value="UniProtKB-UniRule"/>
</dbReference>
<reference evidence="5 6" key="1">
    <citation type="submission" date="2017-09" db="EMBL/GenBank/DDBJ databases">
        <title>Depth-based differentiation of microbial function through sediment-hosted aquifers and enrichment of novel symbionts in the deep terrestrial subsurface.</title>
        <authorList>
            <person name="Probst A.J."/>
            <person name="Ladd B."/>
            <person name="Jarett J.K."/>
            <person name="Geller-Mcgrath D.E."/>
            <person name="Sieber C.M."/>
            <person name="Emerson J.B."/>
            <person name="Anantharaman K."/>
            <person name="Thomas B.C."/>
            <person name="Malmstrom R."/>
            <person name="Stieglmeier M."/>
            <person name="Klingl A."/>
            <person name="Woyke T."/>
            <person name="Ryan C.M."/>
            <person name="Banfield J.F."/>
        </authorList>
    </citation>
    <scope>NUCLEOTIDE SEQUENCE [LARGE SCALE GENOMIC DNA]</scope>
    <source>
        <strain evidence="5">CG11_big_fil_rev_8_21_14_0_20_45_26</strain>
    </source>
</reference>
<evidence type="ECO:0000256" key="2">
    <source>
        <dbReference type="ARBA" id="ARBA00022679"/>
    </source>
</evidence>
<feature type="binding site" evidence="4">
    <location>
        <position position="163"/>
    </location>
    <ligand>
        <name>orotate</name>
        <dbReference type="ChEBI" id="CHEBI:30839"/>
    </ligand>
</feature>
<accession>A0A2H0LQ73</accession>
<dbReference type="InterPro" id="IPR029057">
    <property type="entry name" value="PRTase-like"/>
</dbReference>
<keyword evidence="2 4" id="KW-0808">Transferase</keyword>
<feature type="binding site" evidence="4">
    <location>
        <position position="110"/>
    </location>
    <ligand>
        <name>5-phospho-alpha-D-ribose 1-diphosphate</name>
        <dbReference type="ChEBI" id="CHEBI:58017"/>
        <note>ligand shared between dimeric partners</note>
    </ligand>
</feature>
<evidence type="ECO:0000256" key="3">
    <source>
        <dbReference type="ARBA" id="ARBA00022975"/>
    </source>
</evidence>
<comment type="subunit">
    <text evidence="4">Homodimer.</text>
</comment>
<feature type="binding site" description="in other chain" evidence="4">
    <location>
        <begin position="131"/>
        <end position="139"/>
    </location>
    <ligand>
        <name>5-phospho-alpha-D-ribose 1-diphosphate</name>
        <dbReference type="ChEBI" id="CHEBI:58017"/>
        <note>ligand shared between dimeric partners</note>
    </ligand>
</feature>
<comment type="caution">
    <text evidence="4">Lacks conserved residue(s) required for the propagation of feature annotation.</text>
</comment>
<proteinExistence type="inferred from homology"/>
<comment type="similarity">
    <text evidence="4">Belongs to the purine/pyrimidine phosphoribosyltransferase family. PyrE subfamily.</text>
</comment>
<dbReference type="NCBIfam" id="TIGR00336">
    <property type="entry name" value="pyrE"/>
    <property type="match status" value="1"/>
</dbReference>
<sequence length="188" mass="20780">MKTSSLEDIKRALTPLVKQHAFLKLDKPITLTSGKTSGVYFDAKQITLFPDRAILFARAILKLADLNQIDCVGGLTIGADPIVMAVSLMAWIDQQKPLPAFIARKEAKKHGLQKMIEGYELKKGDRVLVVDDVVTTAKSTLQAIKIIEDCQGIVQQVTCLVDREQGGAEALAKYHFTPVFRRSELENS</sequence>
<feature type="binding site" evidence="4">
    <location>
        <position position="135"/>
    </location>
    <ligand>
        <name>orotate</name>
        <dbReference type="ChEBI" id="CHEBI:30839"/>
    </ligand>
</feature>
<comment type="pathway">
    <text evidence="4">Pyrimidine metabolism; UMP biosynthesis via de novo pathway; UMP from orotate: step 1/2.</text>
</comment>
<evidence type="ECO:0000313" key="5">
    <source>
        <dbReference type="EMBL" id="PIQ86580.1"/>
    </source>
</evidence>
<dbReference type="GO" id="GO:0044205">
    <property type="term" value="P:'de novo' UMP biosynthetic process"/>
    <property type="evidence" value="ECO:0007669"/>
    <property type="project" value="UniProtKB-UniRule"/>
</dbReference>
<keyword evidence="1 4" id="KW-0328">Glycosyltransferase</keyword>
<dbReference type="PANTHER" id="PTHR19278:SF9">
    <property type="entry name" value="URIDINE 5'-MONOPHOSPHATE SYNTHASE"/>
    <property type="match status" value="1"/>
</dbReference>
<feature type="binding site" description="in other chain" evidence="4">
    <location>
        <position position="105"/>
    </location>
    <ligand>
        <name>5-phospho-alpha-D-ribose 1-diphosphate</name>
        <dbReference type="ChEBI" id="CHEBI:58017"/>
        <note>ligand shared between dimeric partners</note>
    </ligand>
</feature>
<dbReference type="EMBL" id="PCVY01000040">
    <property type="protein sequence ID" value="PIQ86580.1"/>
    <property type="molecule type" value="Genomic_DNA"/>
</dbReference>
<organism evidence="5 6">
    <name type="scientific">Candidatus Abzuiibacterium crystallinum</name>
    <dbReference type="NCBI Taxonomy" id="1974748"/>
    <lineage>
        <taxon>Bacteria</taxon>
        <taxon>Pseudomonadati</taxon>
        <taxon>Candidatus Omnitrophota</taxon>
        <taxon>Candidatus Abzuiibacterium</taxon>
    </lineage>
</organism>
<dbReference type="GO" id="GO:0019856">
    <property type="term" value="P:pyrimidine nucleobase biosynthetic process"/>
    <property type="evidence" value="ECO:0007669"/>
    <property type="project" value="TreeGrafter"/>
</dbReference>
<comment type="cofactor">
    <cofactor evidence="4">
        <name>Mg(2+)</name>
        <dbReference type="ChEBI" id="CHEBI:18420"/>
    </cofactor>
</comment>
<feature type="binding site" evidence="4">
    <location>
        <position position="108"/>
    </location>
    <ligand>
        <name>5-phospho-alpha-D-ribose 1-diphosphate</name>
        <dbReference type="ChEBI" id="CHEBI:58017"/>
        <note>ligand shared between dimeric partners</note>
    </ligand>
</feature>
<dbReference type="UniPathway" id="UPA00070">
    <property type="reaction ID" value="UER00119"/>
</dbReference>
<protein>
    <recommendedName>
        <fullName evidence="4">Orotate phosphoribosyltransferase</fullName>
        <shortName evidence="4">OPRT</shortName>
        <shortName evidence="4">OPRTase</shortName>
        <ecNumber evidence="4">2.4.2.10</ecNumber>
    </recommendedName>
</protein>
<comment type="function">
    <text evidence="4">Catalyzes the transfer of a ribosyl phosphate group from 5-phosphoribose 1-diphosphate to orotate, leading to the formation of orotidine monophosphate (OMP).</text>
</comment>
<dbReference type="InterPro" id="IPR004467">
    <property type="entry name" value="Or_phspho_trans_dom"/>
</dbReference>
<gene>
    <name evidence="4 5" type="primary">pyrE</name>
    <name evidence="5" type="ORF">COV74_04170</name>
</gene>
<dbReference type="Proteomes" id="UP000230859">
    <property type="component" value="Unassembled WGS sequence"/>
</dbReference>
<comment type="catalytic activity">
    <reaction evidence="4">
        <text>orotidine 5'-phosphate + diphosphate = orotate + 5-phospho-alpha-D-ribose 1-diphosphate</text>
        <dbReference type="Rhea" id="RHEA:10380"/>
        <dbReference type="ChEBI" id="CHEBI:30839"/>
        <dbReference type="ChEBI" id="CHEBI:33019"/>
        <dbReference type="ChEBI" id="CHEBI:57538"/>
        <dbReference type="ChEBI" id="CHEBI:58017"/>
        <dbReference type="EC" id="2.4.2.10"/>
    </reaction>
</comment>
<evidence type="ECO:0000256" key="1">
    <source>
        <dbReference type="ARBA" id="ARBA00022676"/>
    </source>
</evidence>
<dbReference type="Gene3D" id="3.40.50.2020">
    <property type="match status" value="1"/>
</dbReference>
<dbReference type="InterPro" id="IPR023031">
    <property type="entry name" value="OPRT"/>
</dbReference>
<dbReference type="HAMAP" id="MF_01208">
    <property type="entry name" value="PyrE"/>
    <property type="match status" value="1"/>
</dbReference>